<gene>
    <name evidence="2" type="ORF">EJB05_07565</name>
</gene>
<name>A0A5J9WJA7_9POAL</name>
<comment type="caution">
    <text evidence="2">The sequence shown here is derived from an EMBL/GenBank/DDBJ whole genome shotgun (WGS) entry which is preliminary data.</text>
</comment>
<dbReference type="OrthoDB" id="1748168at2759"/>
<evidence type="ECO:0000313" key="2">
    <source>
        <dbReference type="EMBL" id="TVU47947.1"/>
    </source>
</evidence>
<dbReference type="AlphaFoldDB" id="A0A5J9WJA7"/>
<keyword evidence="1" id="KW-0732">Signal</keyword>
<evidence type="ECO:0000256" key="1">
    <source>
        <dbReference type="SAM" id="SignalP"/>
    </source>
</evidence>
<dbReference type="Proteomes" id="UP000324897">
    <property type="component" value="Chromosome 5"/>
</dbReference>
<accession>A0A5J9WJA7</accession>
<feature type="chain" id="PRO_5023926728" evidence="1">
    <location>
        <begin position="25"/>
        <end position="77"/>
    </location>
</feature>
<sequence length="77" mass="7781">MGRIKSVMSLLLLLLGVALQGCIAQDGGGGGGGLRRGSFPEGFVFGTASAAYQRPGTKNSQNILVCMAGTGILEPVN</sequence>
<dbReference type="Gramene" id="TVU47947">
    <property type="protein sequence ID" value="TVU47947"/>
    <property type="gene ID" value="EJB05_07565"/>
</dbReference>
<protein>
    <submittedName>
        <fullName evidence="2">Uncharacterized protein</fullName>
    </submittedName>
</protein>
<evidence type="ECO:0000313" key="3">
    <source>
        <dbReference type="Proteomes" id="UP000324897"/>
    </source>
</evidence>
<dbReference type="PROSITE" id="PS51257">
    <property type="entry name" value="PROKAR_LIPOPROTEIN"/>
    <property type="match status" value="1"/>
</dbReference>
<dbReference type="EMBL" id="RWGY01000004">
    <property type="protein sequence ID" value="TVU47947.1"/>
    <property type="molecule type" value="Genomic_DNA"/>
</dbReference>
<reference evidence="2 3" key="1">
    <citation type="journal article" date="2019" name="Sci. Rep.">
        <title>A high-quality genome of Eragrostis curvula grass provides insights into Poaceae evolution and supports new strategies to enhance forage quality.</title>
        <authorList>
            <person name="Carballo J."/>
            <person name="Santos B.A.C.M."/>
            <person name="Zappacosta D."/>
            <person name="Garbus I."/>
            <person name="Selva J.P."/>
            <person name="Gallo C.A."/>
            <person name="Diaz A."/>
            <person name="Albertini E."/>
            <person name="Caccamo M."/>
            <person name="Echenique V."/>
        </authorList>
    </citation>
    <scope>NUCLEOTIDE SEQUENCE [LARGE SCALE GENOMIC DNA]</scope>
    <source>
        <strain evidence="3">cv. Victoria</strain>
        <tissue evidence="2">Leaf</tissue>
    </source>
</reference>
<proteinExistence type="predicted"/>
<feature type="signal peptide" evidence="1">
    <location>
        <begin position="1"/>
        <end position="24"/>
    </location>
</feature>
<organism evidence="2 3">
    <name type="scientific">Eragrostis curvula</name>
    <name type="common">weeping love grass</name>
    <dbReference type="NCBI Taxonomy" id="38414"/>
    <lineage>
        <taxon>Eukaryota</taxon>
        <taxon>Viridiplantae</taxon>
        <taxon>Streptophyta</taxon>
        <taxon>Embryophyta</taxon>
        <taxon>Tracheophyta</taxon>
        <taxon>Spermatophyta</taxon>
        <taxon>Magnoliopsida</taxon>
        <taxon>Liliopsida</taxon>
        <taxon>Poales</taxon>
        <taxon>Poaceae</taxon>
        <taxon>PACMAD clade</taxon>
        <taxon>Chloridoideae</taxon>
        <taxon>Eragrostideae</taxon>
        <taxon>Eragrostidinae</taxon>
        <taxon>Eragrostis</taxon>
    </lineage>
</organism>
<keyword evidence="3" id="KW-1185">Reference proteome</keyword>